<organism evidence="1 2">
    <name type="scientific">Luteitalea pratensis</name>
    <dbReference type="NCBI Taxonomy" id="1855912"/>
    <lineage>
        <taxon>Bacteria</taxon>
        <taxon>Pseudomonadati</taxon>
        <taxon>Acidobacteriota</taxon>
        <taxon>Vicinamibacteria</taxon>
        <taxon>Vicinamibacterales</taxon>
        <taxon>Vicinamibacteraceae</taxon>
        <taxon>Luteitalea</taxon>
    </lineage>
</organism>
<dbReference type="Proteomes" id="UP000076079">
    <property type="component" value="Chromosome"/>
</dbReference>
<keyword evidence="2" id="KW-1185">Reference proteome</keyword>
<dbReference type="EMBL" id="CP015136">
    <property type="protein sequence ID" value="AMY11235.1"/>
    <property type="molecule type" value="Genomic_DNA"/>
</dbReference>
<evidence type="ECO:0000313" key="2">
    <source>
        <dbReference type="Proteomes" id="UP000076079"/>
    </source>
</evidence>
<reference evidence="1 2" key="1">
    <citation type="journal article" date="2016" name="Genome Announc.">
        <title>First Complete Genome Sequence of a Subdivision 6 Acidobacterium Strain.</title>
        <authorList>
            <person name="Huang S."/>
            <person name="Vieira S."/>
            <person name="Bunk B."/>
            <person name="Riedel T."/>
            <person name="Sproer C."/>
            <person name="Overmann J."/>
        </authorList>
    </citation>
    <scope>NUCLEOTIDE SEQUENCE [LARGE SCALE GENOMIC DNA]</scope>
    <source>
        <strain evidence="2">DSM 100886 HEG_-6_39</strain>
    </source>
</reference>
<protein>
    <recommendedName>
        <fullName evidence="3">4-vinyl reductase 4VR domain-containing protein</fullName>
    </recommendedName>
</protein>
<reference evidence="2" key="2">
    <citation type="submission" date="2016-04" db="EMBL/GenBank/DDBJ databases">
        <title>First Complete Genome Sequence of a Subdivision 6 Acidobacterium.</title>
        <authorList>
            <person name="Huang S."/>
            <person name="Vieira S."/>
            <person name="Bunk B."/>
            <person name="Riedel T."/>
            <person name="Sproeer C."/>
            <person name="Overmann J."/>
        </authorList>
    </citation>
    <scope>NUCLEOTIDE SEQUENCE [LARGE SCALE GENOMIC DNA]</scope>
    <source>
        <strain evidence="2">DSM 100886 HEG_-6_39</strain>
    </source>
</reference>
<dbReference type="STRING" id="1855912.LuPra_04482"/>
<sequence precursor="true">MSEARIDRLLAAALHQAIADLLPDRLDFYESYLRPRGWREDAVNLAPITAVLSFLRHEDGEPYAAVMTRAAAYAASWWLARQPWVVRAGGPRLPAWLRLRHVGTLAKRHFEASYRGTKVKVRVHGRRLELEIRGSIFCNSREQAHEAHCGYYLAFVEALVAHDRDAHHAEIVACRALGGAHCLVRLDIPEPAR</sequence>
<name>A0A143PRK9_LUTPR</name>
<accession>A0A143PRK9</accession>
<evidence type="ECO:0008006" key="3">
    <source>
        <dbReference type="Google" id="ProtNLM"/>
    </source>
</evidence>
<dbReference type="AlphaFoldDB" id="A0A143PRK9"/>
<proteinExistence type="predicted"/>
<dbReference type="KEGG" id="abac:LuPra_04482"/>
<dbReference type="RefSeq" id="WP_110172800.1">
    <property type="nucleotide sequence ID" value="NZ_CP015136.1"/>
</dbReference>
<gene>
    <name evidence="1" type="ORF">LuPra_04482</name>
</gene>
<evidence type="ECO:0000313" key="1">
    <source>
        <dbReference type="EMBL" id="AMY11235.1"/>
    </source>
</evidence>